<evidence type="ECO:0000259" key="7">
    <source>
        <dbReference type="Pfam" id="PF07559"/>
    </source>
</evidence>
<dbReference type="InterPro" id="IPR020013">
    <property type="entry name" value="Flagellar_FlgE/F/G"/>
</dbReference>
<evidence type="ECO:0000313" key="9">
    <source>
        <dbReference type="EMBL" id="VAV96323.1"/>
    </source>
</evidence>
<dbReference type="Pfam" id="PF06429">
    <property type="entry name" value="Flg_bbr_C"/>
    <property type="match status" value="1"/>
</dbReference>
<evidence type="ECO:0000256" key="1">
    <source>
        <dbReference type="ARBA" id="ARBA00004117"/>
    </source>
</evidence>
<sequence>MSLYSALNIGVQGLRANSNALSGISNNIANINTVGFKRTRADFSALVSAQTTNILNAGGGVTAEGRRQISQQGLIQSASSTTDLAIAGNGFFNVAKTPGAVGTTPDLFYTRAGAFAPDENGNLQNASGYYLQGWRPQADGTFVTNPTDTSALSTVNVSSISGLATASTALTFNGNLQSSQTISPAAATYAATASATNMASGTITPDFVRSIQVFDSLGGVRTLNMGFLKDASAANTWNVEIYASPASDVVTGTGLVDGQVSTGSVVFNADGSIDTTNTTLPGSLNLLASDSGAPGAGAVRWATAAGIAGQSVSLDLDGVNGIGGLTQFDAPSGFTSVTANGSAVGNLIGVSIDDDGFVAANFSNGTSRKIYQLPIATFTNANGLAAENGGAYRASSQSGTLTLRQAGQASGTIASQALEGSNVDLAEEFTNLISVQRAYSASSKIITTADEMLDELIRIKR</sequence>
<gene>
    <name evidence="9" type="ORF">MNBD_ALPHA06-378</name>
</gene>
<accession>A0A3B0SJ15</accession>
<dbReference type="InterPro" id="IPR037925">
    <property type="entry name" value="FlgE/F/G-like"/>
</dbReference>
<evidence type="ECO:0000256" key="3">
    <source>
        <dbReference type="ARBA" id="ARBA00019015"/>
    </source>
</evidence>
<feature type="domain" description="Flagellar hook protein FlgE/F/G-like D1" evidence="8">
    <location>
        <begin position="85"/>
        <end position="150"/>
    </location>
</feature>
<dbReference type="EMBL" id="UOEE01000221">
    <property type="protein sequence ID" value="VAV96323.1"/>
    <property type="molecule type" value="Genomic_DNA"/>
</dbReference>
<keyword evidence="9" id="KW-0969">Cilium</keyword>
<dbReference type="NCBIfam" id="TIGR03506">
    <property type="entry name" value="FlgEFG_subfam"/>
    <property type="match status" value="1"/>
</dbReference>
<comment type="similarity">
    <text evidence="2">Belongs to the flagella basal body rod proteins family.</text>
</comment>
<dbReference type="PANTHER" id="PTHR30435:SF1">
    <property type="entry name" value="FLAGELLAR HOOK PROTEIN FLGE"/>
    <property type="match status" value="1"/>
</dbReference>
<keyword evidence="9" id="KW-0966">Cell projection</keyword>
<protein>
    <recommendedName>
        <fullName evidence="3">Flagellar hook protein FlgE</fullName>
    </recommendedName>
</protein>
<dbReference type="GO" id="GO:0071978">
    <property type="term" value="P:bacterial-type flagellum-dependent swarming motility"/>
    <property type="evidence" value="ECO:0007669"/>
    <property type="project" value="TreeGrafter"/>
</dbReference>
<dbReference type="SUPFAM" id="SSF117143">
    <property type="entry name" value="Flagellar hook protein flgE"/>
    <property type="match status" value="1"/>
</dbReference>
<name>A0A3B0SJ15_9ZZZZ</name>
<dbReference type="InterPro" id="IPR053967">
    <property type="entry name" value="LlgE_F_G-like_D1"/>
</dbReference>
<dbReference type="AlphaFoldDB" id="A0A3B0SJ15"/>
<dbReference type="Pfam" id="PF07559">
    <property type="entry name" value="FlgE_D2"/>
    <property type="match status" value="1"/>
</dbReference>
<dbReference type="GO" id="GO:0005829">
    <property type="term" value="C:cytosol"/>
    <property type="evidence" value="ECO:0007669"/>
    <property type="project" value="TreeGrafter"/>
</dbReference>
<keyword evidence="4" id="KW-0975">Bacterial flagellum</keyword>
<dbReference type="Gene3D" id="2.60.98.20">
    <property type="entry name" value="Flagellar hook protein FlgE"/>
    <property type="match status" value="1"/>
</dbReference>
<feature type="domain" description="Flagellar basal body rod protein N-terminal" evidence="5">
    <location>
        <begin position="7"/>
        <end position="37"/>
    </location>
</feature>
<dbReference type="Pfam" id="PF22692">
    <property type="entry name" value="LlgE_F_G_D1"/>
    <property type="match status" value="1"/>
</dbReference>
<keyword evidence="9" id="KW-0282">Flagellum</keyword>
<dbReference type="InterPro" id="IPR010930">
    <property type="entry name" value="Flg_bb/hook_C_dom"/>
</dbReference>
<evidence type="ECO:0000256" key="4">
    <source>
        <dbReference type="ARBA" id="ARBA00023143"/>
    </source>
</evidence>
<dbReference type="PANTHER" id="PTHR30435">
    <property type="entry name" value="FLAGELLAR PROTEIN"/>
    <property type="match status" value="1"/>
</dbReference>
<feature type="domain" description="Flagellar hook protein FlgE D2" evidence="7">
    <location>
        <begin position="207"/>
        <end position="341"/>
    </location>
</feature>
<evidence type="ECO:0000259" key="6">
    <source>
        <dbReference type="Pfam" id="PF06429"/>
    </source>
</evidence>
<dbReference type="InterPro" id="IPR001444">
    <property type="entry name" value="Flag_bb_rod_N"/>
</dbReference>
<dbReference type="InterPro" id="IPR011491">
    <property type="entry name" value="FlgE_D2"/>
</dbReference>
<dbReference type="GO" id="GO:0009425">
    <property type="term" value="C:bacterial-type flagellum basal body"/>
    <property type="evidence" value="ECO:0007669"/>
    <property type="project" value="UniProtKB-SubCell"/>
</dbReference>
<evidence type="ECO:0000259" key="5">
    <source>
        <dbReference type="Pfam" id="PF00460"/>
    </source>
</evidence>
<reference evidence="9" key="1">
    <citation type="submission" date="2018-06" db="EMBL/GenBank/DDBJ databases">
        <authorList>
            <person name="Zhirakovskaya E."/>
        </authorList>
    </citation>
    <scope>NUCLEOTIDE SEQUENCE</scope>
</reference>
<dbReference type="Pfam" id="PF00460">
    <property type="entry name" value="Flg_bb_rod"/>
    <property type="match status" value="1"/>
</dbReference>
<organism evidence="9">
    <name type="scientific">hydrothermal vent metagenome</name>
    <dbReference type="NCBI Taxonomy" id="652676"/>
    <lineage>
        <taxon>unclassified sequences</taxon>
        <taxon>metagenomes</taxon>
        <taxon>ecological metagenomes</taxon>
    </lineage>
</organism>
<proteinExistence type="inferred from homology"/>
<dbReference type="InterPro" id="IPR037058">
    <property type="entry name" value="Falgellar_hook_FlgE_sf"/>
</dbReference>
<dbReference type="GO" id="GO:0009424">
    <property type="term" value="C:bacterial-type flagellum hook"/>
    <property type="evidence" value="ECO:0007669"/>
    <property type="project" value="TreeGrafter"/>
</dbReference>
<evidence type="ECO:0000256" key="2">
    <source>
        <dbReference type="ARBA" id="ARBA00009677"/>
    </source>
</evidence>
<feature type="domain" description="Flagellar basal-body/hook protein C-terminal" evidence="6">
    <location>
        <begin position="415"/>
        <end position="459"/>
    </location>
</feature>
<evidence type="ECO:0000259" key="8">
    <source>
        <dbReference type="Pfam" id="PF22692"/>
    </source>
</evidence>
<comment type="subcellular location">
    <subcellularLocation>
        <location evidence="1">Bacterial flagellum basal body</location>
    </subcellularLocation>
</comment>